<dbReference type="Pfam" id="PF12799">
    <property type="entry name" value="LRR_4"/>
    <property type="match status" value="1"/>
</dbReference>
<reference evidence="3 4" key="1">
    <citation type="submission" date="2016-04" db="EMBL/GenBank/DDBJ databases">
        <title>The genome of Intoshia linei affirms orthonectids as highly simplified spiralians.</title>
        <authorList>
            <person name="Mikhailov K.V."/>
            <person name="Slusarev G.S."/>
            <person name="Nikitin M.A."/>
            <person name="Logacheva M.D."/>
            <person name="Penin A."/>
            <person name="Aleoshin V."/>
            <person name="Panchin Y.V."/>
        </authorList>
    </citation>
    <scope>NUCLEOTIDE SEQUENCE [LARGE SCALE GENOMIC DNA]</scope>
    <source>
        <strain evidence="3">Intl2013</strain>
        <tissue evidence="3">Whole animal</tissue>
    </source>
</reference>
<evidence type="ECO:0000313" key="3">
    <source>
        <dbReference type="EMBL" id="OAF66932.1"/>
    </source>
</evidence>
<dbReference type="Gene3D" id="3.80.10.10">
    <property type="entry name" value="Ribonuclease Inhibitor"/>
    <property type="match status" value="1"/>
</dbReference>
<sequence length="179" mass="20502">MENWENYKINKIDKYVLRRIGRTFDVGCIYALDISGQNLRNLGEINLCIELKYLDASKNKLESLGNVSKLKKLEHFDLHNNELSKLEGIGNLTSLISLNLSGNRINKIESLHILRKLNLKRLILRNRKSKLTNPFILQLECNHSETDDMYLDCYKSVVANTLPNVKFLDGIPALGSKNT</sequence>
<evidence type="ECO:0000313" key="4">
    <source>
        <dbReference type="Proteomes" id="UP000078046"/>
    </source>
</evidence>
<dbReference type="GO" id="GO:0036158">
    <property type="term" value="P:outer dynein arm assembly"/>
    <property type="evidence" value="ECO:0007669"/>
    <property type="project" value="TreeGrafter"/>
</dbReference>
<dbReference type="SUPFAM" id="SSF52058">
    <property type="entry name" value="L domain-like"/>
    <property type="match status" value="1"/>
</dbReference>
<dbReference type="InterPro" id="IPR001611">
    <property type="entry name" value="Leu-rich_rpt"/>
</dbReference>
<dbReference type="InterPro" id="IPR032675">
    <property type="entry name" value="LRR_dom_sf"/>
</dbReference>
<keyword evidence="2" id="KW-0677">Repeat</keyword>
<dbReference type="EMBL" id="LWCA01000790">
    <property type="protein sequence ID" value="OAF66932.1"/>
    <property type="molecule type" value="Genomic_DNA"/>
</dbReference>
<comment type="caution">
    <text evidence="3">The sequence shown here is derived from an EMBL/GenBank/DDBJ whole genome shotgun (WGS) entry which is preliminary data.</text>
</comment>
<proteinExistence type="predicted"/>
<dbReference type="PROSITE" id="PS51450">
    <property type="entry name" value="LRR"/>
    <property type="match status" value="3"/>
</dbReference>
<organism evidence="3 4">
    <name type="scientific">Intoshia linei</name>
    <dbReference type="NCBI Taxonomy" id="1819745"/>
    <lineage>
        <taxon>Eukaryota</taxon>
        <taxon>Metazoa</taxon>
        <taxon>Spiralia</taxon>
        <taxon>Lophotrochozoa</taxon>
        <taxon>Mesozoa</taxon>
        <taxon>Orthonectida</taxon>
        <taxon>Rhopaluridae</taxon>
        <taxon>Intoshia</taxon>
    </lineage>
</organism>
<dbReference type="GO" id="GO:0005737">
    <property type="term" value="C:cytoplasm"/>
    <property type="evidence" value="ECO:0007669"/>
    <property type="project" value="TreeGrafter"/>
</dbReference>
<keyword evidence="4" id="KW-1185">Reference proteome</keyword>
<dbReference type="Proteomes" id="UP000078046">
    <property type="component" value="Unassembled WGS sequence"/>
</dbReference>
<dbReference type="PANTHER" id="PTHR18849:SF8">
    <property type="entry name" value="LEUCINE-RICH REPEAT-CONTAINING PROTEIN 61"/>
    <property type="match status" value="1"/>
</dbReference>
<dbReference type="PRINTS" id="PR00019">
    <property type="entry name" value="LEURICHRPT"/>
</dbReference>
<dbReference type="PANTHER" id="PTHR18849">
    <property type="entry name" value="LEUCINE RICH REPEAT PROTEIN"/>
    <property type="match status" value="1"/>
</dbReference>
<dbReference type="InterPro" id="IPR025875">
    <property type="entry name" value="Leu-rich_rpt_4"/>
</dbReference>
<protein>
    <submittedName>
        <fullName evidence="3">Leucine-rich repeat-containing protein 61</fullName>
    </submittedName>
</protein>
<dbReference type="SMART" id="SM00365">
    <property type="entry name" value="LRR_SD22"/>
    <property type="match status" value="3"/>
</dbReference>
<gene>
    <name evidence="3" type="ORF">A3Q56_05325</name>
</gene>
<accession>A0A177AZM5</accession>
<dbReference type="OrthoDB" id="1574204at2759"/>
<evidence type="ECO:0000256" key="2">
    <source>
        <dbReference type="ARBA" id="ARBA00022737"/>
    </source>
</evidence>
<name>A0A177AZM5_9BILA</name>
<keyword evidence="1" id="KW-0433">Leucine-rich repeat</keyword>
<evidence type="ECO:0000256" key="1">
    <source>
        <dbReference type="ARBA" id="ARBA00022614"/>
    </source>
</evidence>
<dbReference type="AlphaFoldDB" id="A0A177AZM5"/>